<dbReference type="EMBL" id="BK015698">
    <property type="protein sequence ID" value="DAE20578.1"/>
    <property type="molecule type" value="Genomic_DNA"/>
</dbReference>
<dbReference type="InterPro" id="IPR025127">
    <property type="entry name" value="DUF4054"/>
</dbReference>
<sequence length="145" mass="16245">MSSVVFDYEEFITRFDHIGKAVAEGKLTETSVTAAYDSIASWQGADDNSIYPYDPENGITLRKDVLYLMTCHVLTLQLWSGTSQSGRIASASQGSISTSFDLLKSSKDIPNYWYQTPCGQQFWMMTAAYRKGGRLFGAKNYHPWG</sequence>
<protein>
    <submittedName>
        <fullName evidence="1">Head to tail adaptor</fullName>
    </submittedName>
</protein>
<organism evidence="1">
    <name type="scientific">Siphoviridae sp. ctJ3t72</name>
    <dbReference type="NCBI Taxonomy" id="2826240"/>
    <lineage>
        <taxon>Viruses</taxon>
        <taxon>Duplodnaviria</taxon>
        <taxon>Heunggongvirae</taxon>
        <taxon>Uroviricota</taxon>
        <taxon>Caudoviricetes</taxon>
    </lineage>
</organism>
<accession>A0A8S5QNK3</accession>
<dbReference type="Pfam" id="PF13262">
    <property type="entry name" value="DUF4054"/>
    <property type="match status" value="1"/>
</dbReference>
<proteinExistence type="predicted"/>
<name>A0A8S5QNK3_9CAUD</name>
<evidence type="ECO:0000313" key="1">
    <source>
        <dbReference type="EMBL" id="DAE20578.1"/>
    </source>
</evidence>
<reference evidence="1" key="1">
    <citation type="journal article" date="2021" name="Proc. Natl. Acad. Sci. U.S.A.">
        <title>A Catalog of Tens of Thousands of Viruses from Human Metagenomes Reveals Hidden Associations with Chronic Diseases.</title>
        <authorList>
            <person name="Tisza M.J."/>
            <person name="Buck C.B."/>
        </authorList>
    </citation>
    <scope>NUCLEOTIDE SEQUENCE</scope>
    <source>
        <strain evidence="1">CtJ3t72</strain>
    </source>
</reference>